<dbReference type="PROSITE" id="PS50088">
    <property type="entry name" value="ANK_REPEAT"/>
    <property type="match status" value="2"/>
</dbReference>
<sequence length="1380" mass="150923">MGRESNASINEDDEGAPTRARRTQWALSAEQEEACVFREDEDATMFANNEAFALAKMNYVQLIGEVEPVEDREEAVAARPKTDLQRQVDHKRSKFEGQNTNFAAQTTRNELRRWQETNRTNGPANKRLLEREALAIENSAGDDDLKAMKRAELKAKMETMGLLTEKKPKKVKEQLDPDVNYTFAGWDPRVESFPCPSGDQRLPSEGPAFLRVLDRKAAFERETANQSAASRELDRELEHGTLAKVVNVVKDRAHGRVREYFNTQVKSHEEEAIDGVVLDKAERKRRKLLAKARRKRLKENPHNLDWGSSRMKRSALGKCLNRVAACGRSAGKAAYDRRGAARRSRSSTTPRAAAARGPSSESTRAVGVAPRRCAAVARPDAAGPPAAAYASVRAATPPLAATLRAATPERFRRPRPGSPGDAPKTAPAPTSRSPTTRGAQPVFPRKRRKSRTLFSAPAGLGDGASEATDGSSLTSERPAGVPGPRGGRNKQKRKKSAASAASDAPAGTYECEKGCGFRGGFDDVAAHEATCAYDPADYTDGSTVATNESKSKLYECERGCGFRGDFEGVSRHEKTCAFERPGVAAVEADVPPPADPDPASSSNLNNPLLFECERDCGFRGSHAEVAAHEKTCAFGDDESDVGSEDSAGTVARKKAKQKAKADAAKLKKKEDLRKSGGFAGAASRRASALGRKLPSVANLKNLRITAKNFKGLNFGSLGTRGFGSLRPVMSRFQPRKTLNPSLRVFSRNVVEPGAQLRQVVDSTPVYKPLPGAAAPPPPGSRPEVAAPRRPEEEARGPRRAAAGGDADDLGADPATPPATTTPGSRRERRNRKRRAEEKDEPEGFVPPPLDGDEETKEESAARSVHFGDGDGRRASKNVATAGLAPLAAAAGDEAPPPRSRCRRFCCCCCPRRKRDGEPSTYKRSAMSEANMSFEEKLAARAERKRRRTCAYQLARCYRNVCKGSCRYPTIEDARKVQRFFEYLYSFVGIPKPVLWCLLGGINACGAAYDAVALRVAKVFFAGKLVYRAAKLCWNHEPQYDYDDLLAAVTEGRVDDLRFIFLDKYSGLQVEETTLDGRTMLFVAIERQLQHEFSLREELDRLARAERVSPGLFFMSRKQQIVELEDVEVEQRRNEAAQAAEEEEREKAEIKAARKDKVKSHATKMLIEKHKAKKKKKTKAEKLKEEGLKPPTPLDLIKKSEKLTKTAEYLVGKGADINTQQDPRRHAVRHEGTGWGVLHHAAVAGNVDKIRWVMGKGAIVDLATEEGETPLMMAALAGATRGVQILLEYNASVTKTCFKGYTALHYAGSVGALDCAALLLRAGANKRARTLGDVKSPSDLAKDKGHTDTFSLIKLYKEPAVPVREVFDAMLKSGKAGGVER</sequence>
<feature type="compositionally biased region" description="Basic residues" evidence="4">
    <location>
        <begin position="487"/>
        <end position="496"/>
    </location>
</feature>
<keyword evidence="2 3" id="KW-0040">ANK repeat</keyword>
<dbReference type="SMART" id="SM00248">
    <property type="entry name" value="ANK"/>
    <property type="match status" value="4"/>
</dbReference>
<feature type="repeat" description="ANK" evidence="3">
    <location>
        <begin position="1265"/>
        <end position="1292"/>
    </location>
</feature>
<dbReference type="Pfam" id="PF12796">
    <property type="entry name" value="Ank_2"/>
    <property type="match status" value="1"/>
</dbReference>
<dbReference type="PANTHER" id="PTHR24171">
    <property type="entry name" value="ANKYRIN REPEAT DOMAIN-CONTAINING PROTEIN 39-RELATED"/>
    <property type="match status" value="1"/>
</dbReference>
<feature type="region of interest" description="Disordered" evidence="4">
    <location>
        <begin position="331"/>
        <end position="367"/>
    </location>
</feature>
<feature type="compositionally biased region" description="Basic and acidic residues" evidence="4">
    <location>
        <begin position="857"/>
        <end position="873"/>
    </location>
</feature>
<evidence type="ECO:0000313" key="6">
    <source>
        <dbReference type="Proteomes" id="UP001363151"/>
    </source>
</evidence>
<feature type="compositionally biased region" description="Low complexity" evidence="4">
    <location>
        <begin position="346"/>
        <end position="367"/>
    </location>
</feature>
<feature type="compositionally biased region" description="Low complexity" evidence="4">
    <location>
        <begin position="811"/>
        <end position="823"/>
    </location>
</feature>
<evidence type="ECO:0000256" key="1">
    <source>
        <dbReference type="ARBA" id="ARBA00022737"/>
    </source>
</evidence>
<dbReference type="SUPFAM" id="SSF48403">
    <property type="entry name" value="Ankyrin repeat"/>
    <property type="match status" value="1"/>
</dbReference>
<dbReference type="InterPro" id="IPR002110">
    <property type="entry name" value="Ankyrin_rpt"/>
</dbReference>
<comment type="caution">
    <text evidence="5">The sequence shown here is derived from an EMBL/GenBank/DDBJ whole genome shotgun (WGS) entry which is preliminary data.</text>
</comment>
<feature type="region of interest" description="Disordered" evidence="4">
    <location>
        <begin position="1"/>
        <end position="26"/>
    </location>
</feature>
<evidence type="ECO:0000256" key="4">
    <source>
        <dbReference type="SAM" id="MobiDB-lite"/>
    </source>
</evidence>
<dbReference type="PROSITE" id="PS50297">
    <property type="entry name" value="ANK_REP_REGION"/>
    <property type="match status" value="2"/>
</dbReference>
<feature type="compositionally biased region" description="Basic residues" evidence="4">
    <location>
        <begin position="1169"/>
        <end position="1178"/>
    </location>
</feature>
<dbReference type="Proteomes" id="UP001363151">
    <property type="component" value="Unassembled WGS sequence"/>
</dbReference>
<feature type="compositionally biased region" description="Basic and acidic residues" evidence="4">
    <location>
        <begin position="1144"/>
        <end position="1154"/>
    </location>
</feature>
<feature type="compositionally biased region" description="Low complexity" evidence="4">
    <location>
        <begin position="497"/>
        <end position="506"/>
    </location>
</feature>
<keyword evidence="1" id="KW-0677">Repeat</keyword>
<name>A0ABR1FHF3_AURAN</name>
<feature type="compositionally biased region" description="Low complexity" evidence="4">
    <location>
        <begin position="422"/>
        <end position="437"/>
    </location>
</feature>
<proteinExistence type="predicted"/>
<feature type="region of interest" description="Disordered" evidence="4">
    <location>
        <begin position="765"/>
        <end position="873"/>
    </location>
</feature>
<gene>
    <name evidence="5" type="ORF">SO694_00075191</name>
</gene>
<feature type="region of interest" description="Disordered" evidence="4">
    <location>
        <begin position="1135"/>
        <end position="1154"/>
    </location>
</feature>
<dbReference type="InterPro" id="IPR036770">
    <property type="entry name" value="Ankyrin_rpt-contain_sf"/>
</dbReference>
<reference evidence="5 6" key="1">
    <citation type="submission" date="2024-03" db="EMBL/GenBank/DDBJ databases">
        <title>Aureococcus anophagefferens CCMP1851 and Kratosvirus quantuckense: Draft genome of a second virus-susceptible host strain in the model system.</title>
        <authorList>
            <person name="Chase E."/>
            <person name="Truchon A.R."/>
            <person name="Schepens W."/>
            <person name="Wilhelm S.W."/>
        </authorList>
    </citation>
    <scope>NUCLEOTIDE SEQUENCE [LARGE SCALE GENOMIC DNA]</scope>
    <source>
        <strain evidence="5 6">CCMP1851</strain>
    </source>
</reference>
<organism evidence="5 6">
    <name type="scientific">Aureococcus anophagefferens</name>
    <name type="common">Harmful bloom alga</name>
    <dbReference type="NCBI Taxonomy" id="44056"/>
    <lineage>
        <taxon>Eukaryota</taxon>
        <taxon>Sar</taxon>
        <taxon>Stramenopiles</taxon>
        <taxon>Ochrophyta</taxon>
        <taxon>Pelagophyceae</taxon>
        <taxon>Pelagomonadales</taxon>
        <taxon>Pelagomonadaceae</taxon>
        <taxon>Aureococcus</taxon>
    </lineage>
</organism>
<dbReference type="Gene3D" id="1.25.40.20">
    <property type="entry name" value="Ankyrin repeat-containing domain"/>
    <property type="match status" value="2"/>
</dbReference>
<evidence type="ECO:0000313" key="5">
    <source>
        <dbReference type="EMBL" id="KAK7230822.1"/>
    </source>
</evidence>
<accession>A0ABR1FHF3</accession>
<evidence type="ECO:0000256" key="2">
    <source>
        <dbReference type="ARBA" id="ARBA00023043"/>
    </source>
</evidence>
<feature type="region of interest" description="Disordered" evidence="4">
    <location>
        <begin position="403"/>
        <end position="507"/>
    </location>
</feature>
<dbReference type="EMBL" id="JBBJCI010000423">
    <property type="protein sequence ID" value="KAK7230822.1"/>
    <property type="molecule type" value="Genomic_DNA"/>
</dbReference>
<feature type="repeat" description="ANK" evidence="3">
    <location>
        <begin position="1298"/>
        <end position="1330"/>
    </location>
</feature>
<keyword evidence="6" id="KW-1185">Reference proteome</keyword>
<dbReference type="PANTHER" id="PTHR24171:SF8">
    <property type="entry name" value="BRCA1-ASSOCIATED RING DOMAIN PROTEIN 1"/>
    <property type="match status" value="1"/>
</dbReference>
<protein>
    <submittedName>
        <fullName evidence="5">Spectrin binding protein</fullName>
    </submittedName>
</protein>
<feature type="compositionally biased region" description="Basic and acidic residues" evidence="4">
    <location>
        <begin position="786"/>
        <end position="796"/>
    </location>
</feature>
<evidence type="ECO:0000256" key="3">
    <source>
        <dbReference type="PROSITE-ProRule" id="PRU00023"/>
    </source>
</evidence>
<feature type="region of interest" description="Disordered" evidence="4">
    <location>
        <begin position="1169"/>
        <end position="1193"/>
    </location>
</feature>